<dbReference type="AlphaFoldDB" id="A0ABC8UYK1"/>
<feature type="signal peptide" evidence="6">
    <location>
        <begin position="1"/>
        <end position="29"/>
    </location>
</feature>
<dbReference type="GO" id="GO:0030154">
    <property type="term" value="P:cell differentiation"/>
    <property type="evidence" value="ECO:0007669"/>
    <property type="project" value="UniProtKB-KW"/>
</dbReference>
<evidence type="ECO:0000256" key="5">
    <source>
        <dbReference type="SAM" id="MobiDB-lite"/>
    </source>
</evidence>
<comment type="caution">
    <text evidence="7">The sequence shown here is derived from an EMBL/GenBank/DDBJ whole genome shotgun (WGS) entry which is preliminary data.</text>
</comment>
<evidence type="ECO:0000256" key="3">
    <source>
        <dbReference type="ARBA" id="ARBA00022782"/>
    </source>
</evidence>
<keyword evidence="8" id="KW-1185">Reference proteome</keyword>
<gene>
    <name evidence="7" type="ORF">ILEXP_LOCUS56655</name>
</gene>
<dbReference type="Proteomes" id="UP001642360">
    <property type="component" value="Unassembled WGS sequence"/>
</dbReference>
<organism evidence="7 8">
    <name type="scientific">Ilex paraguariensis</name>
    <name type="common">yerba mate</name>
    <dbReference type="NCBI Taxonomy" id="185542"/>
    <lineage>
        <taxon>Eukaryota</taxon>
        <taxon>Viridiplantae</taxon>
        <taxon>Streptophyta</taxon>
        <taxon>Embryophyta</taxon>
        <taxon>Tracheophyta</taxon>
        <taxon>Spermatophyta</taxon>
        <taxon>Magnoliopsida</taxon>
        <taxon>eudicotyledons</taxon>
        <taxon>Gunneridae</taxon>
        <taxon>Pentapetalae</taxon>
        <taxon>asterids</taxon>
        <taxon>campanulids</taxon>
        <taxon>Aquifoliales</taxon>
        <taxon>Aquifoliaceae</taxon>
        <taxon>Ilex</taxon>
    </lineage>
</organism>
<dbReference type="EMBL" id="CAUOFW020009502">
    <property type="protein sequence ID" value="CAK9186176.1"/>
    <property type="molecule type" value="Genomic_DNA"/>
</dbReference>
<evidence type="ECO:0000256" key="6">
    <source>
        <dbReference type="SAM" id="SignalP"/>
    </source>
</evidence>
<evidence type="ECO:0000256" key="2">
    <source>
        <dbReference type="ARBA" id="ARBA00022473"/>
    </source>
</evidence>
<dbReference type="InterPro" id="IPR039618">
    <property type="entry name" value="CLE9-13"/>
</dbReference>
<evidence type="ECO:0000313" key="8">
    <source>
        <dbReference type="Proteomes" id="UP001642360"/>
    </source>
</evidence>
<feature type="compositionally biased region" description="Basic and acidic residues" evidence="5">
    <location>
        <begin position="92"/>
        <end position="102"/>
    </location>
</feature>
<name>A0ABC8UYK1_9AQUA</name>
<keyword evidence="3" id="KW-0221">Differentiation</keyword>
<dbReference type="PANTHER" id="PTHR34359">
    <property type="entry name" value="CLAVATA3/ESR (CLE)-RELATED PROTEIN 10"/>
    <property type="match status" value="1"/>
</dbReference>
<sequence length="112" mass="12505">MKSYHPSSTDHHQLLVLTLFLLLVMVSSTTQFSNPTLPETSSSHRRCHHDQPLMCNTISTVSPPLMCFKLKGIRHCLPLPPPLPPPPSLDEIDPRFGVEKRLVPSGPNPLHN</sequence>
<evidence type="ECO:0000313" key="7">
    <source>
        <dbReference type="EMBL" id="CAK9186176.1"/>
    </source>
</evidence>
<keyword evidence="4" id="KW-0379">Hydroxylation</keyword>
<keyword evidence="6" id="KW-0732">Signal</keyword>
<evidence type="ECO:0000256" key="1">
    <source>
        <dbReference type="ARBA" id="ARBA00005416"/>
    </source>
</evidence>
<protein>
    <recommendedName>
        <fullName evidence="9">CLAVATA3/ESR (CLE)-related protein 9</fullName>
    </recommendedName>
</protein>
<keyword evidence="2" id="KW-0217">Developmental protein</keyword>
<feature type="region of interest" description="Disordered" evidence="5">
    <location>
        <begin position="80"/>
        <end position="112"/>
    </location>
</feature>
<reference evidence="7 8" key="1">
    <citation type="submission" date="2024-02" db="EMBL/GenBank/DDBJ databases">
        <authorList>
            <person name="Vignale AGUSTIN F."/>
            <person name="Sosa J E."/>
            <person name="Modenutti C."/>
        </authorList>
    </citation>
    <scope>NUCLEOTIDE SEQUENCE [LARGE SCALE GENOMIC DNA]</scope>
</reference>
<accession>A0ABC8UYK1</accession>
<proteinExistence type="inferred from homology"/>
<evidence type="ECO:0000256" key="4">
    <source>
        <dbReference type="ARBA" id="ARBA00023278"/>
    </source>
</evidence>
<evidence type="ECO:0008006" key="9">
    <source>
        <dbReference type="Google" id="ProtNLM"/>
    </source>
</evidence>
<dbReference type="PANTHER" id="PTHR34359:SF5">
    <property type="entry name" value="CLAVATA3_ESR (CLE)-RELATED PROTEIN 9"/>
    <property type="match status" value="1"/>
</dbReference>
<feature type="chain" id="PRO_5044836290" description="CLAVATA3/ESR (CLE)-related protein 9" evidence="6">
    <location>
        <begin position="30"/>
        <end position="112"/>
    </location>
</feature>
<comment type="similarity">
    <text evidence="1">Belongs to the CLV3/ESR signal peptide family.</text>
</comment>